<protein>
    <submittedName>
        <fullName evidence="2">Uncharacterized protein</fullName>
    </submittedName>
</protein>
<dbReference type="EMBL" id="CP018099">
    <property type="protein sequence ID" value="APF20564.1"/>
    <property type="molecule type" value="Genomic_DNA"/>
</dbReference>
<evidence type="ECO:0000313" key="3">
    <source>
        <dbReference type="Proteomes" id="UP000004671"/>
    </source>
</evidence>
<organism evidence="2 3">
    <name type="scientific">Caldithrix abyssi DSM 13497</name>
    <dbReference type="NCBI Taxonomy" id="880073"/>
    <lineage>
        <taxon>Bacteria</taxon>
        <taxon>Pseudomonadati</taxon>
        <taxon>Calditrichota</taxon>
        <taxon>Calditrichia</taxon>
        <taxon>Calditrichales</taxon>
        <taxon>Calditrichaceae</taxon>
        <taxon>Caldithrix</taxon>
    </lineage>
</organism>
<evidence type="ECO:0000313" key="4">
    <source>
        <dbReference type="Proteomes" id="UP000183868"/>
    </source>
</evidence>
<dbReference type="STRING" id="880073.Cabys_3819"/>
<accession>H1XYQ6</accession>
<keyword evidence="3" id="KW-1185">Reference proteome</keyword>
<name>H1XYQ6_CALAY</name>
<dbReference type="EMBL" id="CM001402">
    <property type="protein sequence ID" value="EHO40925.1"/>
    <property type="molecule type" value="Genomic_DNA"/>
</dbReference>
<proteinExistence type="predicted"/>
<dbReference type="InParanoid" id="H1XYQ6"/>
<reference evidence="2 3" key="1">
    <citation type="submission" date="2011-09" db="EMBL/GenBank/DDBJ databases">
        <title>The permanent draft genome of Caldithrix abyssi DSM 13497.</title>
        <authorList>
            <consortium name="US DOE Joint Genome Institute (JGI-PGF)"/>
            <person name="Lucas S."/>
            <person name="Han J."/>
            <person name="Lapidus A."/>
            <person name="Bruce D."/>
            <person name="Goodwin L."/>
            <person name="Pitluck S."/>
            <person name="Peters L."/>
            <person name="Kyrpides N."/>
            <person name="Mavromatis K."/>
            <person name="Ivanova N."/>
            <person name="Mikhailova N."/>
            <person name="Chertkov O."/>
            <person name="Detter J.C."/>
            <person name="Tapia R."/>
            <person name="Han C."/>
            <person name="Land M."/>
            <person name="Hauser L."/>
            <person name="Markowitz V."/>
            <person name="Cheng J.-F."/>
            <person name="Hugenholtz P."/>
            <person name="Woyke T."/>
            <person name="Wu D."/>
            <person name="Spring S."/>
            <person name="Brambilla E."/>
            <person name="Klenk H.-P."/>
            <person name="Eisen J.A."/>
        </authorList>
    </citation>
    <scope>NUCLEOTIDE SEQUENCE [LARGE SCALE GENOMIC DNA]</scope>
    <source>
        <strain evidence="2 3">DSM 13497</strain>
    </source>
</reference>
<dbReference type="KEGG" id="caby:Cabys_3819"/>
<evidence type="ECO:0000313" key="2">
    <source>
        <dbReference type="EMBL" id="EHO40925.1"/>
    </source>
</evidence>
<dbReference type="PaxDb" id="880073-Calab_1300"/>
<sequence length="62" mass="7780">MRYYFTLKRQCPKCKRNSLTRIKRLQWMRYLPNSKHYECDFCRSNIVFIDLFKKYAKEAADY</sequence>
<dbReference type="AlphaFoldDB" id="H1XYQ6"/>
<reference evidence="1 4" key="2">
    <citation type="submission" date="2016-11" db="EMBL/GenBank/DDBJ databases">
        <title>Genomic analysis of Caldithrix abyssi and proposal of a novel bacterial phylum Caldithrichaeota.</title>
        <authorList>
            <person name="Kublanov I."/>
            <person name="Sigalova O."/>
            <person name="Gavrilov S."/>
            <person name="Lebedinsky A."/>
            <person name="Ivanova N."/>
            <person name="Daum C."/>
            <person name="Reddy T."/>
            <person name="Klenk H.P."/>
            <person name="Goker M."/>
            <person name="Reva O."/>
            <person name="Miroshnichenko M."/>
            <person name="Kyprides N."/>
            <person name="Woyke T."/>
            <person name="Gelfand M."/>
        </authorList>
    </citation>
    <scope>NUCLEOTIDE SEQUENCE [LARGE SCALE GENOMIC DNA]</scope>
    <source>
        <strain evidence="1 4">LF13</strain>
    </source>
</reference>
<gene>
    <name evidence="1" type="ORF">Cabys_3819</name>
    <name evidence="2" type="ORF">Calab_1300</name>
</gene>
<dbReference type="HOGENOM" id="CLU_2895480_0_0_0"/>
<evidence type="ECO:0000313" key="1">
    <source>
        <dbReference type="EMBL" id="APF20564.1"/>
    </source>
</evidence>
<dbReference type="Proteomes" id="UP000004671">
    <property type="component" value="Chromosome"/>
</dbReference>
<dbReference type="Proteomes" id="UP000183868">
    <property type="component" value="Chromosome"/>
</dbReference>